<feature type="domain" description="Glycoside hydrolase family 2 catalytic" evidence="6">
    <location>
        <begin position="303"/>
        <end position="437"/>
    </location>
</feature>
<gene>
    <name evidence="10" type="ORF">Bun01g_38330</name>
</gene>
<feature type="signal peptide" evidence="4">
    <location>
        <begin position="1"/>
        <end position="25"/>
    </location>
</feature>
<feature type="domain" description="Glycoside hydrolase family 2" evidence="9">
    <location>
        <begin position="742"/>
        <end position="843"/>
    </location>
</feature>
<dbReference type="EMBL" id="AP019725">
    <property type="protein sequence ID" value="BBK89463.1"/>
    <property type="molecule type" value="Genomic_DNA"/>
</dbReference>
<dbReference type="InterPro" id="IPR017853">
    <property type="entry name" value="GH"/>
</dbReference>
<evidence type="ECO:0000259" key="8">
    <source>
        <dbReference type="Pfam" id="PF16355"/>
    </source>
</evidence>
<feature type="domain" description="DUF4982" evidence="8">
    <location>
        <begin position="671"/>
        <end position="729"/>
    </location>
</feature>
<evidence type="ECO:0000259" key="7">
    <source>
        <dbReference type="Pfam" id="PF02837"/>
    </source>
</evidence>
<evidence type="ECO:0000256" key="4">
    <source>
        <dbReference type="SAM" id="SignalP"/>
    </source>
</evidence>
<dbReference type="SUPFAM" id="SSF51445">
    <property type="entry name" value="(Trans)glycosidases"/>
    <property type="match status" value="1"/>
</dbReference>
<dbReference type="InterPro" id="IPR040605">
    <property type="entry name" value="Glyco_hydro2_dom5"/>
</dbReference>
<evidence type="ECO:0000259" key="5">
    <source>
        <dbReference type="Pfam" id="PF00703"/>
    </source>
</evidence>
<dbReference type="PRINTS" id="PR00132">
    <property type="entry name" value="GLHYDRLASE2"/>
</dbReference>
<dbReference type="AlphaFoldDB" id="A0A4Y1VKN1"/>
<dbReference type="Proteomes" id="UP000320533">
    <property type="component" value="Plasmid pBUN1"/>
</dbReference>
<dbReference type="Gene3D" id="2.60.40.10">
    <property type="entry name" value="Immunoglobulins"/>
    <property type="match status" value="3"/>
</dbReference>
<dbReference type="InterPro" id="IPR006104">
    <property type="entry name" value="Glyco_hydro_2_N"/>
</dbReference>
<evidence type="ECO:0000256" key="2">
    <source>
        <dbReference type="ARBA" id="ARBA00022801"/>
    </source>
</evidence>
<name>A0A4Y1VKN1_BACUN</name>
<dbReference type="InterPro" id="IPR006102">
    <property type="entry name" value="Ig-like_GH2"/>
</dbReference>
<dbReference type="Gene3D" id="2.60.120.260">
    <property type="entry name" value="Galactose-binding domain-like"/>
    <property type="match status" value="1"/>
</dbReference>
<dbReference type="GO" id="GO:0004553">
    <property type="term" value="F:hydrolase activity, hydrolyzing O-glycosyl compounds"/>
    <property type="evidence" value="ECO:0007669"/>
    <property type="project" value="InterPro"/>
</dbReference>
<dbReference type="Gene3D" id="3.20.20.80">
    <property type="entry name" value="Glycosidases"/>
    <property type="match status" value="1"/>
</dbReference>
<evidence type="ECO:0000256" key="3">
    <source>
        <dbReference type="ARBA" id="ARBA00023295"/>
    </source>
</evidence>
<keyword evidence="4" id="KW-0732">Signal</keyword>
<dbReference type="InterPro" id="IPR013783">
    <property type="entry name" value="Ig-like_fold"/>
</dbReference>
<dbReference type="PANTHER" id="PTHR42732">
    <property type="entry name" value="BETA-GALACTOSIDASE"/>
    <property type="match status" value="1"/>
</dbReference>
<dbReference type="InterPro" id="IPR006101">
    <property type="entry name" value="Glyco_hydro_2"/>
</dbReference>
<dbReference type="Pfam" id="PF00703">
    <property type="entry name" value="Glyco_hydro_2"/>
    <property type="match status" value="1"/>
</dbReference>
<dbReference type="KEGG" id="bun:Bun01g_38330"/>
<dbReference type="Pfam" id="PF02836">
    <property type="entry name" value="Glyco_hydro_2_C"/>
    <property type="match status" value="1"/>
</dbReference>
<evidence type="ECO:0000256" key="1">
    <source>
        <dbReference type="ARBA" id="ARBA00007401"/>
    </source>
</evidence>
<sequence>MFNFKTMRKHLVTVSLLLTSLFTNAYALNNNSDFNNGWKFTLSDSVCYSFVNYNPSSWKTVNLPHDWSVDLPFESTAEGCTGFLKGGIGWYSKTFDTPDNFVDKKCYIVFDGVYNNSEYWINGRKLGFHPYGYSPFFYDISDYLNPKGQENRISVRIDHSRYADSRWYTGSGIYRETQLIFTDKLHIPVWGTFVTTPVVSSERATVNIEVRVKNDYSGPRAGEVRTSYFDSKNKKVGEKLTSFLIEAGKEMKINQSVEISNPSLWDVDSPSMYLAKSEILVDGNVVDTKETPFGIRSIKFDAKKGFFLNGKNMKIKGVCLHHDASMIGAALVEDVWRRRLQTLKDGGCNAIRLSHNPGADAFLELCDEMGFLVQEEFFDEWDYPKDKRLNMDEQSIDYITRGYCEYFQEWAERDLKNVMLRSRNHPCIFQWSIGNEIEWTYKGCKESTGFFSADAGGGYFWNQPPYSTQRIREEWAKQPKQTYDIGRTAKKLAAWTREMDTTRPVTANCILPSISYETGYIDALDVAGFSYRRVMYDYAHKNYPDKPAMGTENLGQWHEWKAVIERDYIPGMFIWTGVDYLGEVGTKGREWPQRAIGCGLLDLAGFEKPSFHMMKSLWTDAPFIAIYSQTANKSSYVEKDGKFTDKDPKKPWTQRLWVWEDVNSHWNYTKGEKVVVEIYSNCDEIELFQNGKSLGKRFLKDFEDHIYKWSVDFKDGNIVAKGKKNGKKTTSAIYTTKETNSIKLSVDKVAVDANNTDVIHVTAQLIDRNGRNISWEEKEITFNIGGNYRLLGVENGDHLNVLNYKSNTVKTYKGRALLVLQATDKAGILNINANSGSISSNDLKVEVK</sequence>
<evidence type="ECO:0000313" key="10">
    <source>
        <dbReference type="EMBL" id="BBK89463.1"/>
    </source>
</evidence>
<dbReference type="Pfam" id="PF16355">
    <property type="entry name" value="DUF4982"/>
    <property type="match status" value="1"/>
</dbReference>
<dbReference type="InterPro" id="IPR051913">
    <property type="entry name" value="GH2_Domain-Containing"/>
</dbReference>
<protein>
    <submittedName>
        <fullName evidence="10">Beta-galactosidase</fullName>
    </submittedName>
</protein>
<feature type="domain" description="Glycosyl hydrolases family 2 sugar binding" evidence="7">
    <location>
        <begin position="84"/>
        <end position="180"/>
    </location>
</feature>
<proteinExistence type="inferred from homology"/>
<feature type="chain" id="PRO_5021406394" evidence="4">
    <location>
        <begin position="26"/>
        <end position="848"/>
    </location>
</feature>
<dbReference type="Pfam" id="PF02837">
    <property type="entry name" value="Glyco_hydro_2_N"/>
    <property type="match status" value="1"/>
</dbReference>
<dbReference type="SUPFAM" id="SSF49303">
    <property type="entry name" value="beta-Galactosidase/glucuronidase domain"/>
    <property type="match status" value="1"/>
</dbReference>
<evidence type="ECO:0000259" key="6">
    <source>
        <dbReference type="Pfam" id="PF02836"/>
    </source>
</evidence>
<dbReference type="PANTHER" id="PTHR42732:SF1">
    <property type="entry name" value="BETA-MANNOSIDASE"/>
    <property type="match status" value="1"/>
</dbReference>
<dbReference type="InterPro" id="IPR032311">
    <property type="entry name" value="DUF4982"/>
</dbReference>
<dbReference type="GO" id="GO:0005975">
    <property type="term" value="P:carbohydrate metabolic process"/>
    <property type="evidence" value="ECO:0007669"/>
    <property type="project" value="InterPro"/>
</dbReference>
<dbReference type="SUPFAM" id="SSF49785">
    <property type="entry name" value="Galactose-binding domain-like"/>
    <property type="match status" value="1"/>
</dbReference>
<keyword evidence="10" id="KW-0614">Plasmid</keyword>
<dbReference type="InterPro" id="IPR036156">
    <property type="entry name" value="Beta-gal/glucu_dom_sf"/>
</dbReference>
<evidence type="ECO:0000259" key="9">
    <source>
        <dbReference type="Pfam" id="PF18565"/>
    </source>
</evidence>
<evidence type="ECO:0000313" key="11">
    <source>
        <dbReference type="Proteomes" id="UP000320533"/>
    </source>
</evidence>
<dbReference type="InterPro" id="IPR008979">
    <property type="entry name" value="Galactose-bd-like_sf"/>
</dbReference>
<dbReference type="InterPro" id="IPR006103">
    <property type="entry name" value="Glyco_hydro_2_cat"/>
</dbReference>
<comment type="similarity">
    <text evidence="1">Belongs to the glycosyl hydrolase 2 family.</text>
</comment>
<dbReference type="Pfam" id="PF18565">
    <property type="entry name" value="Glyco_hydro2_C5"/>
    <property type="match status" value="1"/>
</dbReference>
<organism evidence="10 11">
    <name type="scientific">Bacteroides uniformis</name>
    <dbReference type="NCBI Taxonomy" id="820"/>
    <lineage>
        <taxon>Bacteria</taxon>
        <taxon>Pseudomonadati</taxon>
        <taxon>Bacteroidota</taxon>
        <taxon>Bacteroidia</taxon>
        <taxon>Bacteroidales</taxon>
        <taxon>Bacteroidaceae</taxon>
        <taxon>Bacteroides</taxon>
    </lineage>
</organism>
<keyword evidence="3" id="KW-0326">Glycosidase</keyword>
<accession>A0A4Y1VKN1</accession>
<reference evidence="10 11" key="1">
    <citation type="submission" date="2019-06" db="EMBL/GenBank/DDBJ databases">
        <title>Complete genome sequence of Bacteroides uniformis NBRC 113350.</title>
        <authorList>
            <person name="Miura T."/>
            <person name="Furukawa M."/>
            <person name="Shimamura M."/>
            <person name="Ohyama Y."/>
            <person name="Yamazoe A."/>
            <person name="Kawasaki H."/>
        </authorList>
    </citation>
    <scope>NUCLEOTIDE SEQUENCE [LARGE SCALE GENOMIC DNA]</scope>
    <source>
        <strain evidence="10 11">NBRC 113350</strain>
        <plasmid evidence="11">pbun1 dna</plasmid>
    </source>
</reference>
<feature type="domain" description="Glycoside hydrolase family 2 immunoglobulin-like beta-sandwich" evidence="5">
    <location>
        <begin position="192"/>
        <end position="296"/>
    </location>
</feature>
<keyword evidence="2" id="KW-0378">Hydrolase</keyword>
<geneLocation type="plasmid" evidence="11">
    <name>pbun1 dna</name>
</geneLocation>